<evidence type="ECO:0000256" key="1">
    <source>
        <dbReference type="SAM" id="MobiDB-lite"/>
    </source>
</evidence>
<proteinExistence type="predicted"/>
<accession>A0A1A9WAB7</accession>
<keyword evidence="3" id="KW-1185">Reference proteome</keyword>
<dbReference type="Proteomes" id="UP000091820">
    <property type="component" value="Unassembled WGS sequence"/>
</dbReference>
<dbReference type="VEuPathDB" id="VectorBase:GBRI012125"/>
<reference evidence="3" key="1">
    <citation type="submission" date="2014-03" db="EMBL/GenBank/DDBJ databases">
        <authorList>
            <person name="Aksoy S."/>
            <person name="Warren W."/>
            <person name="Wilson R.K."/>
        </authorList>
    </citation>
    <scope>NUCLEOTIDE SEQUENCE [LARGE SCALE GENOMIC DNA]</scope>
    <source>
        <strain evidence="3">IAEA</strain>
    </source>
</reference>
<name>A0A1A9WAB7_9MUSC</name>
<organism evidence="2 3">
    <name type="scientific">Glossina brevipalpis</name>
    <dbReference type="NCBI Taxonomy" id="37001"/>
    <lineage>
        <taxon>Eukaryota</taxon>
        <taxon>Metazoa</taxon>
        <taxon>Ecdysozoa</taxon>
        <taxon>Arthropoda</taxon>
        <taxon>Hexapoda</taxon>
        <taxon>Insecta</taxon>
        <taxon>Pterygota</taxon>
        <taxon>Neoptera</taxon>
        <taxon>Endopterygota</taxon>
        <taxon>Diptera</taxon>
        <taxon>Brachycera</taxon>
        <taxon>Muscomorpha</taxon>
        <taxon>Hippoboscoidea</taxon>
        <taxon>Glossinidae</taxon>
        <taxon>Glossina</taxon>
    </lineage>
</organism>
<sequence>MAFRMNQVLDEITKIVDGEIEKKPIMSEKELLNSMTKLIEKFDDVQQNAEKKTNVQNNAEKKEIPKLGKRKRTRRRARPYRHGRQQPTASWQPFWQPRPPPQLDMKALPLHPQQQPTANYYCCSFLAN</sequence>
<evidence type="ECO:0000313" key="2">
    <source>
        <dbReference type="EnsemblMetazoa" id="GBRI012125-PA"/>
    </source>
</evidence>
<feature type="compositionally biased region" description="Basic residues" evidence="1">
    <location>
        <begin position="67"/>
        <end position="84"/>
    </location>
</feature>
<reference evidence="2" key="2">
    <citation type="submission" date="2020-05" db="UniProtKB">
        <authorList>
            <consortium name="EnsemblMetazoa"/>
        </authorList>
    </citation>
    <scope>IDENTIFICATION</scope>
    <source>
        <strain evidence="2">IAEA</strain>
    </source>
</reference>
<feature type="region of interest" description="Disordered" evidence="1">
    <location>
        <begin position="49"/>
        <end position="108"/>
    </location>
</feature>
<dbReference type="AlphaFoldDB" id="A0A1A9WAB7"/>
<dbReference type="EnsemblMetazoa" id="GBRI012125-RA">
    <property type="protein sequence ID" value="GBRI012125-PA"/>
    <property type="gene ID" value="GBRI012125"/>
</dbReference>
<evidence type="ECO:0000313" key="3">
    <source>
        <dbReference type="Proteomes" id="UP000091820"/>
    </source>
</evidence>
<protein>
    <submittedName>
        <fullName evidence="2">Uncharacterized protein</fullName>
    </submittedName>
</protein>
<feature type="compositionally biased region" description="Basic and acidic residues" evidence="1">
    <location>
        <begin position="49"/>
        <end position="66"/>
    </location>
</feature>